<reference evidence="2 3" key="1">
    <citation type="submission" date="2016-06" db="EMBL/GenBank/DDBJ databases">
        <authorList>
            <person name="Kjaerup R.B."/>
            <person name="Dalgaard T.S."/>
            <person name="Juul-Madsen H.R."/>
        </authorList>
    </citation>
    <scope>NUCLEOTIDE SEQUENCE [LARGE SCALE GENOMIC DNA]</scope>
    <source>
        <strain evidence="2 3">DSM 43363</strain>
    </source>
</reference>
<name>A0A1C6TV53_9ACTN</name>
<feature type="compositionally biased region" description="Basic and acidic residues" evidence="1">
    <location>
        <begin position="88"/>
        <end position="101"/>
    </location>
</feature>
<organism evidence="2 3">
    <name type="scientific">Micromonospora peucetia</name>
    <dbReference type="NCBI Taxonomy" id="47871"/>
    <lineage>
        <taxon>Bacteria</taxon>
        <taxon>Bacillati</taxon>
        <taxon>Actinomycetota</taxon>
        <taxon>Actinomycetes</taxon>
        <taxon>Micromonosporales</taxon>
        <taxon>Micromonosporaceae</taxon>
        <taxon>Micromonospora</taxon>
    </lineage>
</organism>
<proteinExistence type="predicted"/>
<protein>
    <submittedName>
        <fullName evidence="2">Uncharacterized protein</fullName>
    </submittedName>
</protein>
<feature type="compositionally biased region" description="Basic residues" evidence="1">
    <location>
        <begin position="270"/>
        <end position="283"/>
    </location>
</feature>
<evidence type="ECO:0000313" key="2">
    <source>
        <dbReference type="EMBL" id="SCL45559.1"/>
    </source>
</evidence>
<dbReference type="AlphaFoldDB" id="A0A1C6TV53"/>
<feature type="compositionally biased region" description="Basic and acidic residues" evidence="1">
    <location>
        <begin position="27"/>
        <end position="46"/>
    </location>
</feature>
<gene>
    <name evidence="2" type="ORF">GA0070608_0022</name>
</gene>
<feature type="compositionally biased region" description="Low complexity" evidence="1">
    <location>
        <begin position="284"/>
        <end position="293"/>
    </location>
</feature>
<dbReference type="Proteomes" id="UP000199343">
    <property type="component" value="Unassembled WGS sequence"/>
</dbReference>
<evidence type="ECO:0000256" key="1">
    <source>
        <dbReference type="SAM" id="MobiDB-lite"/>
    </source>
</evidence>
<dbReference type="EMBL" id="FMIC01000001">
    <property type="protein sequence ID" value="SCL45559.1"/>
    <property type="molecule type" value="Genomic_DNA"/>
</dbReference>
<accession>A0A1C6TV53</accession>
<evidence type="ECO:0000313" key="3">
    <source>
        <dbReference type="Proteomes" id="UP000199343"/>
    </source>
</evidence>
<feature type="region of interest" description="Disordered" evidence="1">
    <location>
        <begin position="219"/>
        <end position="302"/>
    </location>
</feature>
<sequence length="302" mass="33441">MPGHRRVEHVESPRRGPAPVDAAVLVDNHDDAGRRIRLRGERRDLRPGQGRPARGHRQRRPVAALGQDDGLQRGARHHRAADPFRLLSEPEHHLSRTEHRRGWAVQHRRHVRHAGRGVAGEADHRPLRIAVLADADHHPVAEPVDQLPAAAGRGQAGRPDLHIGEALPPQFVDQRSGPVRRVSDGPPPVDRNTLGGQPPRWRRTVGLVELGAVELGRHVLHGQQTLPPRVRDRRQARRAGDLSGQRPGTSAQRGGPVDRGRNTLGDLTRRPGRRLVRRRHHGRPSSGSVGSSPCARNDSNRR</sequence>
<feature type="region of interest" description="Disordered" evidence="1">
    <location>
        <begin position="150"/>
        <end position="202"/>
    </location>
</feature>
<feature type="region of interest" description="Disordered" evidence="1">
    <location>
        <begin position="1"/>
        <end position="108"/>
    </location>
</feature>